<dbReference type="PANTHER" id="PTHR30614:SF37">
    <property type="entry name" value="AMINO-ACID ABC TRANSPORTER PERMEASE PROTEIN YHDX-RELATED"/>
    <property type="match status" value="1"/>
</dbReference>
<dbReference type="Proteomes" id="UP000773614">
    <property type="component" value="Unassembled WGS sequence"/>
</dbReference>
<feature type="transmembrane region" description="Helical" evidence="9">
    <location>
        <begin position="223"/>
        <end position="248"/>
    </location>
</feature>
<dbReference type="Pfam" id="PF00528">
    <property type="entry name" value="BPD_transp_1"/>
    <property type="match status" value="1"/>
</dbReference>
<keyword evidence="12" id="KW-1185">Reference proteome</keyword>
<dbReference type="GO" id="GO:0022857">
    <property type="term" value="F:transmembrane transporter activity"/>
    <property type="evidence" value="ECO:0007669"/>
    <property type="project" value="InterPro"/>
</dbReference>
<keyword evidence="4" id="KW-1003">Cell membrane</keyword>
<dbReference type="NCBIfam" id="TIGR01726">
    <property type="entry name" value="HEQRo_perm_3TM"/>
    <property type="match status" value="1"/>
</dbReference>
<reference evidence="11" key="1">
    <citation type="submission" date="2019-03" db="EMBL/GenBank/DDBJ databases">
        <title>Afifella sp. nov., isolated from activated sludge.</title>
        <authorList>
            <person name="Li Q."/>
            <person name="Liu Y."/>
        </authorList>
    </citation>
    <scope>NUCLEOTIDE SEQUENCE</scope>
    <source>
        <strain evidence="11">L72</strain>
    </source>
</reference>
<dbReference type="AlphaFoldDB" id="A0A964T7V4"/>
<gene>
    <name evidence="11" type="ORF">E4O86_20690</name>
</gene>
<evidence type="ECO:0000259" key="10">
    <source>
        <dbReference type="PROSITE" id="PS50928"/>
    </source>
</evidence>
<protein>
    <submittedName>
        <fullName evidence="11">Amino acid ABC transporter permease</fullName>
    </submittedName>
</protein>
<dbReference type="InterPro" id="IPR000515">
    <property type="entry name" value="MetI-like"/>
</dbReference>
<dbReference type="RefSeq" id="WP_161142456.1">
    <property type="nucleotide sequence ID" value="NZ_SPKJ01000125.1"/>
</dbReference>
<dbReference type="PANTHER" id="PTHR30614">
    <property type="entry name" value="MEMBRANE COMPONENT OF AMINO ACID ABC TRANSPORTER"/>
    <property type="match status" value="1"/>
</dbReference>
<comment type="similarity">
    <text evidence="2">Belongs to the binding-protein-dependent transport system permease family. HisMQ subfamily.</text>
</comment>
<dbReference type="GO" id="GO:0006865">
    <property type="term" value="P:amino acid transport"/>
    <property type="evidence" value="ECO:0007669"/>
    <property type="project" value="UniProtKB-KW"/>
</dbReference>
<keyword evidence="3 9" id="KW-0813">Transport</keyword>
<dbReference type="Gene3D" id="1.10.3720.10">
    <property type="entry name" value="MetI-like"/>
    <property type="match status" value="2"/>
</dbReference>
<keyword evidence="8 9" id="KW-0472">Membrane</keyword>
<dbReference type="PROSITE" id="PS50928">
    <property type="entry name" value="ABC_TM1"/>
    <property type="match status" value="1"/>
</dbReference>
<organism evidence="11 12">
    <name type="scientific">Propylenella binzhouense</name>
    <dbReference type="NCBI Taxonomy" id="2555902"/>
    <lineage>
        <taxon>Bacteria</taxon>
        <taxon>Pseudomonadati</taxon>
        <taxon>Pseudomonadota</taxon>
        <taxon>Alphaproteobacteria</taxon>
        <taxon>Hyphomicrobiales</taxon>
        <taxon>Propylenellaceae</taxon>
        <taxon>Propylenella</taxon>
    </lineage>
</organism>
<feature type="domain" description="ABC transmembrane type-1" evidence="10">
    <location>
        <begin position="95"/>
        <end position="387"/>
    </location>
</feature>
<dbReference type="InterPro" id="IPR010065">
    <property type="entry name" value="AA_ABC_transptr_permease_3TM"/>
</dbReference>
<evidence type="ECO:0000256" key="3">
    <source>
        <dbReference type="ARBA" id="ARBA00022448"/>
    </source>
</evidence>
<name>A0A964T7V4_9HYPH</name>
<evidence type="ECO:0000256" key="6">
    <source>
        <dbReference type="ARBA" id="ARBA00022970"/>
    </source>
</evidence>
<comment type="subcellular location">
    <subcellularLocation>
        <location evidence="1">Cell inner membrane</location>
        <topology evidence="1">Multi-pass membrane protein</topology>
    </subcellularLocation>
    <subcellularLocation>
        <location evidence="9">Cell membrane</location>
        <topology evidence="9">Multi-pass membrane protein</topology>
    </subcellularLocation>
</comment>
<dbReference type="SUPFAM" id="SSF161098">
    <property type="entry name" value="MetI-like"/>
    <property type="match status" value="2"/>
</dbReference>
<feature type="transmembrane region" description="Helical" evidence="9">
    <location>
        <begin position="188"/>
        <end position="211"/>
    </location>
</feature>
<dbReference type="EMBL" id="SPKJ01000125">
    <property type="protein sequence ID" value="MYZ50128.1"/>
    <property type="molecule type" value="Genomic_DNA"/>
</dbReference>
<evidence type="ECO:0000256" key="1">
    <source>
        <dbReference type="ARBA" id="ARBA00004429"/>
    </source>
</evidence>
<evidence type="ECO:0000313" key="12">
    <source>
        <dbReference type="Proteomes" id="UP000773614"/>
    </source>
</evidence>
<evidence type="ECO:0000256" key="4">
    <source>
        <dbReference type="ARBA" id="ARBA00022475"/>
    </source>
</evidence>
<evidence type="ECO:0000256" key="2">
    <source>
        <dbReference type="ARBA" id="ARBA00010072"/>
    </source>
</evidence>
<comment type="caution">
    <text evidence="11">The sequence shown here is derived from an EMBL/GenBank/DDBJ whole genome shotgun (WGS) entry which is preliminary data.</text>
</comment>
<feature type="transmembrane region" description="Helical" evidence="9">
    <location>
        <begin position="89"/>
        <end position="119"/>
    </location>
</feature>
<evidence type="ECO:0000256" key="7">
    <source>
        <dbReference type="ARBA" id="ARBA00022989"/>
    </source>
</evidence>
<accession>A0A964T7V4</accession>
<keyword evidence="7 9" id="KW-1133">Transmembrane helix</keyword>
<dbReference type="OrthoDB" id="9808531at2"/>
<keyword evidence="6" id="KW-0029">Amino-acid transport</keyword>
<dbReference type="InterPro" id="IPR035906">
    <property type="entry name" value="MetI-like_sf"/>
</dbReference>
<feature type="transmembrane region" description="Helical" evidence="9">
    <location>
        <begin position="29"/>
        <end position="47"/>
    </location>
</feature>
<evidence type="ECO:0000313" key="11">
    <source>
        <dbReference type="EMBL" id="MYZ50128.1"/>
    </source>
</evidence>
<evidence type="ECO:0000256" key="9">
    <source>
        <dbReference type="RuleBase" id="RU363032"/>
    </source>
</evidence>
<dbReference type="CDD" id="cd06261">
    <property type="entry name" value="TM_PBP2"/>
    <property type="match status" value="1"/>
</dbReference>
<keyword evidence="5 9" id="KW-0812">Transmembrane</keyword>
<sequence>MAHPIAEDAPLRTAEPRVSFLNDPVKRGLLVQFVLLVLVVGFFAWIVTNTAENLQRANIASGFGFLDYRAGFDIAQSVVPYSQDASYGYALLVGFINTLVVAVLGVVIASFIGLLVGIGRLSSNWLVRQISTAYVETFRNIPPLLVIFFWYFGVLAVLPQPRDALSLGFGFSLSNRGMFTPRPLFEPAFWVVVAGFAVGIAMTVAFSAWARRKQMRTGQQTRVLPAALALIVGLPLVLFVLAGSPMSLEFPQQTRFNLVGGLQVKPEFIALMLALSIYTAAFIAEIVRAGILAVSHGQTEAAHSLGLRPGPTLRLIVIPQALRVIIPPLTSQYLNLTKNSSLAVAIGYPDLVSVGGTILNQTGQAVEIVIIWMAVYLGISLATSLFMNWFNRRVALVER</sequence>
<feature type="transmembrane region" description="Helical" evidence="9">
    <location>
        <begin position="140"/>
        <end position="158"/>
    </location>
</feature>
<evidence type="ECO:0000256" key="5">
    <source>
        <dbReference type="ARBA" id="ARBA00022692"/>
    </source>
</evidence>
<dbReference type="InterPro" id="IPR043429">
    <property type="entry name" value="ArtM/GltK/GlnP/TcyL/YhdX-like"/>
</dbReference>
<proteinExistence type="inferred from homology"/>
<feature type="transmembrane region" description="Helical" evidence="9">
    <location>
        <begin position="369"/>
        <end position="390"/>
    </location>
</feature>
<feature type="transmembrane region" description="Helical" evidence="9">
    <location>
        <begin position="268"/>
        <end position="287"/>
    </location>
</feature>
<dbReference type="GO" id="GO:0043190">
    <property type="term" value="C:ATP-binding cassette (ABC) transporter complex"/>
    <property type="evidence" value="ECO:0007669"/>
    <property type="project" value="InterPro"/>
</dbReference>
<evidence type="ECO:0000256" key="8">
    <source>
        <dbReference type="ARBA" id="ARBA00023136"/>
    </source>
</evidence>